<dbReference type="Gene3D" id="2.30.29.30">
    <property type="entry name" value="Pleckstrin-homology domain (PH domain)/Phosphotyrosine-binding domain (PTB)"/>
    <property type="match status" value="1"/>
</dbReference>
<dbReference type="FunFam" id="2.30.29.30:FF:000206">
    <property type="entry name" value="Rho GTPase activating protein 27"/>
    <property type="match status" value="1"/>
</dbReference>
<dbReference type="GeneID" id="112853964"/>
<sequence>MVDMIAKLTRRQSRALRGQWMRLEDERGKPYFYNPDDDSVQWELPQVPVPAPRSICKSSQNSETAAQANPPEEKVKERACLGEVGSREEISPAGVGIKTLDKAGVLHRTKTVDKGKRLRKKHWSASWTVLEGGILTFFKDSKASAAGGLRQPPKLSTPEYTVDLRGASLSWAPKDKSSRKNVLELRSRDGSEYLIQHDSEAIISTWHKAIGEGIQELSADLPPEEESESSNADFGSRERLGSWLEGEARPTAGLWFTMPLSISPVRGDASRSALTTLLPGCRKGLHHSISKLSSGLDFNTSWIQIQAWI</sequence>
<keyword evidence="5" id="KW-1185">Reference proteome</keyword>
<dbReference type="PROSITE" id="PS50003">
    <property type="entry name" value="PH_DOMAIN"/>
    <property type="match status" value="1"/>
</dbReference>
<evidence type="ECO:0000256" key="2">
    <source>
        <dbReference type="SAM" id="MobiDB-lite"/>
    </source>
</evidence>
<keyword evidence="1" id="KW-0343">GTPase activation</keyword>
<dbReference type="AlphaFoldDB" id="A0A6P6HBQ2"/>
<dbReference type="CDD" id="cd13233">
    <property type="entry name" value="PH_ARHGAP9-like"/>
    <property type="match status" value="1"/>
</dbReference>
<proteinExistence type="predicted"/>
<feature type="domain" description="PH" evidence="3">
    <location>
        <begin position="99"/>
        <end position="215"/>
    </location>
</feature>
<dbReference type="CTD" id="201176"/>
<dbReference type="PROSITE" id="PS50020">
    <property type="entry name" value="WW_DOMAIN_2"/>
    <property type="match status" value="1"/>
</dbReference>
<dbReference type="InterPro" id="IPR036020">
    <property type="entry name" value="WW_dom_sf"/>
</dbReference>
<evidence type="ECO:0000256" key="1">
    <source>
        <dbReference type="ARBA" id="ARBA00022468"/>
    </source>
</evidence>
<dbReference type="GO" id="GO:0005096">
    <property type="term" value="F:GTPase activator activity"/>
    <property type="evidence" value="ECO:0007669"/>
    <property type="project" value="UniProtKB-KW"/>
</dbReference>
<dbReference type="SMART" id="SM00233">
    <property type="entry name" value="PH"/>
    <property type="match status" value="1"/>
</dbReference>
<dbReference type="SUPFAM" id="SSF50729">
    <property type="entry name" value="PH domain-like"/>
    <property type="match status" value="1"/>
</dbReference>
<dbReference type="InterPro" id="IPR011993">
    <property type="entry name" value="PH-like_dom_sf"/>
</dbReference>
<dbReference type="SUPFAM" id="SSF51045">
    <property type="entry name" value="WW domain"/>
    <property type="match status" value="1"/>
</dbReference>
<feature type="region of interest" description="Disordered" evidence="2">
    <location>
        <begin position="53"/>
        <end position="74"/>
    </location>
</feature>
<feature type="compositionally biased region" description="Polar residues" evidence="2">
    <location>
        <begin position="56"/>
        <end position="67"/>
    </location>
</feature>
<dbReference type="RefSeq" id="XP_025773189.1">
    <property type="nucleotide sequence ID" value="XM_025917404.1"/>
</dbReference>
<reference evidence="6" key="1">
    <citation type="submission" date="2025-08" db="UniProtKB">
        <authorList>
            <consortium name="RefSeq"/>
        </authorList>
    </citation>
    <scope>IDENTIFICATION</scope>
    <source>
        <tissue evidence="6">Blood</tissue>
    </source>
</reference>
<evidence type="ECO:0000259" key="3">
    <source>
        <dbReference type="PROSITE" id="PS50003"/>
    </source>
</evidence>
<dbReference type="InterPro" id="IPR001849">
    <property type="entry name" value="PH_domain"/>
</dbReference>
<accession>A0A6P6HBQ2</accession>
<dbReference type="Pfam" id="PF00169">
    <property type="entry name" value="PH"/>
    <property type="match status" value="1"/>
</dbReference>
<dbReference type="PANTHER" id="PTHR23176">
    <property type="entry name" value="RHO/RAC/CDC GTPASE-ACTIVATING PROTEIN"/>
    <property type="match status" value="1"/>
</dbReference>
<dbReference type="Proteomes" id="UP000515131">
    <property type="component" value="Unplaced"/>
</dbReference>
<organism evidence="5 6">
    <name type="scientific">Puma concolor</name>
    <name type="common">Mountain lion</name>
    <name type="synonym">Felis concolor</name>
    <dbReference type="NCBI Taxonomy" id="9696"/>
    <lineage>
        <taxon>Eukaryota</taxon>
        <taxon>Metazoa</taxon>
        <taxon>Chordata</taxon>
        <taxon>Craniata</taxon>
        <taxon>Vertebrata</taxon>
        <taxon>Euteleostomi</taxon>
        <taxon>Mammalia</taxon>
        <taxon>Eutheria</taxon>
        <taxon>Laurasiatheria</taxon>
        <taxon>Carnivora</taxon>
        <taxon>Feliformia</taxon>
        <taxon>Felidae</taxon>
        <taxon>Felinae</taxon>
        <taxon>Puma</taxon>
    </lineage>
</organism>
<feature type="domain" description="WW" evidence="4">
    <location>
        <begin position="14"/>
        <end position="47"/>
    </location>
</feature>
<name>A0A6P6HBQ2_PUMCO</name>
<evidence type="ECO:0000313" key="6">
    <source>
        <dbReference type="RefSeq" id="XP_025773189.1"/>
    </source>
</evidence>
<gene>
    <name evidence="6" type="primary">ARHGAP27</name>
</gene>
<dbReference type="SMART" id="SM00456">
    <property type="entry name" value="WW"/>
    <property type="match status" value="1"/>
</dbReference>
<protein>
    <submittedName>
        <fullName evidence="6">Rho GTPase-activating protein 27</fullName>
    </submittedName>
</protein>
<dbReference type="InterPro" id="IPR050729">
    <property type="entry name" value="Rho-GAP"/>
</dbReference>
<dbReference type="GO" id="GO:0005737">
    <property type="term" value="C:cytoplasm"/>
    <property type="evidence" value="ECO:0007669"/>
    <property type="project" value="TreeGrafter"/>
</dbReference>
<dbReference type="InterPro" id="IPR001202">
    <property type="entry name" value="WW_dom"/>
</dbReference>
<evidence type="ECO:0000313" key="5">
    <source>
        <dbReference type="Proteomes" id="UP000515131"/>
    </source>
</evidence>
<evidence type="ECO:0000259" key="4">
    <source>
        <dbReference type="PROSITE" id="PS50020"/>
    </source>
</evidence>
<dbReference type="PANTHER" id="PTHR23176:SF104">
    <property type="entry name" value="RHO GTPASE-ACTIVATING PROTEIN 27"/>
    <property type="match status" value="1"/>
</dbReference>
<dbReference type="KEGG" id="pcoo:112853964"/>